<protein>
    <submittedName>
        <fullName evidence="1">Uncharacterized protein</fullName>
    </submittedName>
</protein>
<keyword evidence="2" id="KW-1185">Reference proteome</keyword>
<evidence type="ECO:0000313" key="1">
    <source>
        <dbReference type="EMBL" id="KAJ1971450.1"/>
    </source>
</evidence>
<sequence>MATPASIDPPVDIVMPLNDNLAFGDATEKSFKGVDSANGSELSDAKESAKGTPNALDQAVSLSNIGANLPFMGFNPYASLLNKAKLDIE</sequence>
<dbReference type="Proteomes" id="UP001151582">
    <property type="component" value="Unassembled WGS sequence"/>
</dbReference>
<feature type="non-terminal residue" evidence="1">
    <location>
        <position position="89"/>
    </location>
</feature>
<organism evidence="1 2">
    <name type="scientific">Dimargaris verticillata</name>
    <dbReference type="NCBI Taxonomy" id="2761393"/>
    <lineage>
        <taxon>Eukaryota</taxon>
        <taxon>Fungi</taxon>
        <taxon>Fungi incertae sedis</taxon>
        <taxon>Zoopagomycota</taxon>
        <taxon>Kickxellomycotina</taxon>
        <taxon>Dimargaritomycetes</taxon>
        <taxon>Dimargaritales</taxon>
        <taxon>Dimargaritaceae</taxon>
        <taxon>Dimargaris</taxon>
    </lineage>
</organism>
<dbReference type="EMBL" id="JANBQB010001372">
    <property type="protein sequence ID" value="KAJ1971450.1"/>
    <property type="molecule type" value="Genomic_DNA"/>
</dbReference>
<evidence type="ECO:0000313" key="2">
    <source>
        <dbReference type="Proteomes" id="UP001151582"/>
    </source>
</evidence>
<proteinExistence type="predicted"/>
<comment type="caution">
    <text evidence="1">The sequence shown here is derived from an EMBL/GenBank/DDBJ whole genome shotgun (WGS) entry which is preliminary data.</text>
</comment>
<name>A0A9W8B2C7_9FUNG</name>
<accession>A0A9W8B2C7</accession>
<gene>
    <name evidence="1" type="ORF">H4R34_005740</name>
</gene>
<dbReference type="AlphaFoldDB" id="A0A9W8B2C7"/>
<reference evidence="1" key="1">
    <citation type="submission" date="2022-07" db="EMBL/GenBank/DDBJ databases">
        <title>Phylogenomic reconstructions and comparative analyses of Kickxellomycotina fungi.</title>
        <authorList>
            <person name="Reynolds N.K."/>
            <person name="Stajich J.E."/>
            <person name="Barry K."/>
            <person name="Grigoriev I.V."/>
            <person name="Crous P."/>
            <person name="Smith M.E."/>
        </authorList>
    </citation>
    <scope>NUCLEOTIDE SEQUENCE</scope>
    <source>
        <strain evidence="1">RSA 567</strain>
    </source>
</reference>
<dbReference type="OrthoDB" id="1751210at2759"/>